<dbReference type="SUPFAM" id="SSF52540">
    <property type="entry name" value="P-loop containing nucleoside triphosphate hydrolases"/>
    <property type="match status" value="1"/>
</dbReference>
<reference evidence="1 2" key="1">
    <citation type="submission" date="2016-10" db="EMBL/GenBank/DDBJ databases">
        <authorList>
            <person name="de Groot N.N."/>
        </authorList>
    </citation>
    <scope>NUCLEOTIDE SEQUENCE [LARGE SCALE GENOMIC DNA]</scope>
    <source>
        <strain evidence="1 2">DSM 19938</strain>
    </source>
</reference>
<dbReference type="EMBL" id="FNXY01000001">
    <property type="protein sequence ID" value="SEI42661.1"/>
    <property type="molecule type" value="Genomic_DNA"/>
</dbReference>
<protein>
    <recommendedName>
        <fullName evidence="3">Sulfotransferase family protein</fullName>
    </recommendedName>
</protein>
<dbReference type="Proteomes" id="UP000199532">
    <property type="component" value="Unassembled WGS sequence"/>
</dbReference>
<sequence length="315" mass="36674">MTALKNHIPYRLTNINQEVEIHWLYTADIPFAEPFFDETISKCLSVNPGRGRFRCITSLETMIEAASRADYIPVTSFIFHISRCGSTLLSQSLSISEEHIVLSEVPFFDAILRSCLIQQEKKKEALVAAVKLYGQIRNVQQKRLYVKLDSWSVYYWRLFRELWPEVPFLMLYRNPAEVLYSHQKNAGMHAVPGLLEPWLFNLSEESVAGLRLDAYLSQVLSYYFSEFKKIKNEDSLSVLLSYHQGIESIIKTVRKLVALADDEKFLDLVKERSRYHSKDNERLFAEIVPRKPMPEFLKEAFDKFTELENIRETGS</sequence>
<dbReference type="OrthoDB" id="5380394at2"/>
<dbReference type="RefSeq" id="WP_090331827.1">
    <property type="nucleotide sequence ID" value="NZ_FNXY01000001.1"/>
</dbReference>
<accession>A0A1H6QG02</accession>
<evidence type="ECO:0000313" key="1">
    <source>
        <dbReference type="EMBL" id="SEI42661.1"/>
    </source>
</evidence>
<keyword evidence="2" id="KW-1185">Reference proteome</keyword>
<organism evidence="1 2">
    <name type="scientific">Dyadobacter koreensis</name>
    <dbReference type="NCBI Taxonomy" id="408657"/>
    <lineage>
        <taxon>Bacteria</taxon>
        <taxon>Pseudomonadati</taxon>
        <taxon>Bacteroidota</taxon>
        <taxon>Cytophagia</taxon>
        <taxon>Cytophagales</taxon>
        <taxon>Spirosomataceae</taxon>
        <taxon>Dyadobacter</taxon>
    </lineage>
</organism>
<name>A0A1H6QG02_9BACT</name>
<evidence type="ECO:0008006" key="3">
    <source>
        <dbReference type="Google" id="ProtNLM"/>
    </source>
</evidence>
<proteinExistence type="predicted"/>
<dbReference type="AlphaFoldDB" id="A0A1H6QG02"/>
<dbReference type="InterPro" id="IPR027417">
    <property type="entry name" value="P-loop_NTPase"/>
</dbReference>
<dbReference type="Gene3D" id="3.40.50.300">
    <property type="entry name" value="P-loop containing nucleotide triphosphate hydrolases"/>
    <property type="match status" value="1"/>
</dbReference>
<gene>
    <name evidence="1" type="ORF">SAMN04487995_0623</name>
</gene>
<dbReference type="STRING" id="408657.SAMN04487995_0623"/>
<evidence type="ECO:0000313" key="2">
    <source>
        <dbReference type="Proteomes" id="UP000199532"/>
    </source>
</evidence>